<reference evidence="2 3" key="1">
    <citation type="submission" date="2024-01" db="EMBL/GenBank/DDBJ databases">
        <authorList>
            <person name="Alioto T."/>
            <person name="Alioto T."/>
            <person name="Gomez Garrido J."/>
        </authorList>
    </citation>
    <scope>NUCLEOTIDE SEQUENCE [LARGE SCALE GENOMIC DNA]</scope>
</reference>
<evidence type="ECO:0000313" key="2">
    <source>
        <dbReference type="EMBL" id="CAK6982632.1"/>
    </source>
</evidence>
<keyword evidence="3" id="KW-1185">Reference proteome</keyword>
<dbReference type="Proteomes" id="UP001314229">
    <property type="component" value="Unassembled WGS sequence"/>
</dbReference>
<feature type="region of interest" description="Disordered" evidence="1">
    <location>
        <begin position="1"/>
        <end position="53"/>
    </location>
</feature>
<protein>
    <submittedName>
        <fullName evidence="2">Uncharacterized protein</fullName>
    </submittedName>
</protein>
<comment type="caution">
    <text evidence="2">The sequence shown here is derived from an EMBL/GenBank/DDBJ whole genome shotgun (WGS) entry which is preliminary data.</text>
</comment>
<dbReference type="EMBL" id="CAWUFR010001062">
    <property type="protein sequence ID" value="CAK6982632.1"/>
    <property type="molecule type" value="Genomic_DNA"/>
</dbReference>
<evidence type="ECO:0000313" key="3">
    <source>
        <dbReference type="Proteomes" id="UP001314229"/>
    </source>
</evidence>
<gene>
    <name evidence="2" type="ORF">FSCOSCO3_A035062</name>
</gene>
<organism evidence="2 3">
    <name type="scientific">Scomber scombrus</name>
    <name type="common">Atlantic mackerel</name>
    <name type="synonym">Scomber vernalis</name>
    <dbReference type="NCBI Taxonomy" id="13677"/>
    <lineage>
        <taxon>Eukaryota</taxon>
        <taxon>Metazoa</taxon>
        <taxon>Chordata</taxon>
        <taxon>Craniata</taxon>
        <taxon>Vertebrata</taxon>
        <taxon>Euteleostomi</taxon>
        <taxon>Actinopterygii</taxon>
        <taxon>Neopterygii</taxon>
        <taxon>Teleostei</taxon>
        <taxon>Neoteleostei</taxon>
        <taxon>Acanthomorphata</taxon>
        <taxon>Pelagiaria</taxon>
        <taxon>Scombriformes</taxon>
        <taxon>Scombridae</taxon>
        <taxon>Scomber</taxon>
    </lineage>
</organism>
<feature type="compositionally biased region" description="Basic residues" evidence="1">
    <location>
        <begin position="1"/>
        <end position="14"/>
    </location>
</feature>
<evidence type="ECO:0000256" key="1">
    <source>
        <dbReference type="SAM" id="MobiDB-lite"/>
    </source>
</evidence>
<proteinExistence type="predicted"/>
<accession>A0AAV1QDY5</accession>
<sequence length="53" mass="6309">MATANRKKLHKHFIKGHDPMDPIGDGAPNLRQQVKAGQRDSWEEEEEERKRWR</sequence>
<dbReference type="AlphaFoldDB" id="A0AAV1QDY5"/>
<name>A0AAV1QDY5_SCOSC</name>